<dbReference type="EMBL" id="CAJNNW010030626">
    <property type="protein sequence ID" value="CAE8703922.1"/>
    <property type="molecule type" value="Genomic_DNA"/>
</dbReference>
<organism evidence="1 3">
    <name type="scientific">Polarella glacialis</name>
    <name type="common">Dinoflagellate</name>
    <dbReference type="NCBI Taxonomy" id="89957"/>
    <lineage>
        <taxon>Eukaryota</taxon>
        <taxon>Sar</taxon>
        <taxon>Alveolata</taxon>
        <taxon>Dinophyceae</taxon>
        <taxon>Suessiales</taxon>
        <taxon>Suessiaceae</taxon>
        <taxon>Polarella</taxon>
    </lineage>
</organism>
<keyword evidence="3" id="KW-1185">Reference proteome</keyword>
<gene>
    <name evidence="1" type="ORF">PGLA1383_LOCUS12572</name>
    <name evidence="2" type="ORF">PGLA2088_LOCUS33004</name>
</gene>
<name>A0A813E8T0_POLGL</name>
<reference evidence="1" key="1">
    <citation type="submission" date="2021-02" db="EMBL/GenBank/DDBJ databases">
        <authorList>
            <person name="Dougan E. K."/>
            <person name="Rhodes N."/>
            <person name="Thang M."/>
            <person name="Chan C."/>
        </authorList>
    </citation>
    <scope>NUCLEOTIDE SEQUENCE</scope>
</reference>
<sequence length="197" mass="21991">MAAMDIRHLSQLFPGVKVVNTFIHVEHAQPDAIVARRSVSSPPELFKAITPSRAAVRPEATQGGVASAEHVGLVSPRRLSTEEQLQDHQLGQCRPYGFQSGSAKDTSCRLGDDCQSCQFCTHKDQVRNNNTFLKPCSGNDCVWLNNSAKTGTNYSDERSLMYSDLSKDQVRKKKKFAKHDRLQRLRLRGEREEAGCC</sequence>
<evidence type="ECO:0000313" key="3">
    <source>
        <dbReference type="Proteomes" id="UP000654075"/>
    </source>
</evidence>
<dbReference type="Proteomes" id="UP000654075">
    <property type="component" value="Unassembled WGS sequence"/>
</dbReference>
<dbReference type="EMBL" id="CAJNNV010006728">
    <property type="protein sequence ID" value="CAE8593995.1"/>
    <property type="molecule type" value="Genomic_DNA"/>
</dbReference>
<proteinExistence type="predicted"/>
<evidence type="ECO:0000313" key="1">
    <source>
        <dbReference type="EMBL" id="CAE8593995.1"/>
    </source>
</evidence>
<dbReference type="Proteomes" id="UP000626109">
    <property type="component" value="Unassembled WGS sequence"/>
</dbReference>
<evidence type="ECO:0000313" key="2">
    <source>
        <dbReference type="EMBL" id="CAE8703922.1"/>
    </source>
</evidence>
<comment type="caution">
    <text evidence="1">The sequence shown here is derived from an EMBL/GenBank/DDBJ whole genome shotgun (WGS) entry which is preliminary data.</text>
</comment>
<protein>
    <submittedName>
        <fullName evidence="1">Uncharacterized protein</fullName>
    </submittedName>
</protein>
<dbReference type="AlphaFoldDB" id="A0A813E8T0"/>
<accession>A0A813E8T0</accession>